<feature type="chain" id="PRO_5039943273" description="Altered inheritance of mitochondria protein 32" evidence="1">
    <location>
        <begin position="29"/>
        <end position="264"/>
    </location>
</feature>
<dbReference type="PANTHER" id="PTHR31902">
    <property type="entry name" value="ACTIN PATCHES DISTAL PROTEIN 1"/>
    <property type="match status" value="1"/>
</dbReference>
<feature type="signal peptide" evidence="1">
    <location>
        <begin position="1"/>
        <end position="28"/>
    </location>
</feature>
<dbReference type="Gramene" id="MELO3C026586.2.1">
    <property type="protein sequence ID" value="MELO3C026586.2.1"/>
    <property type="gene ID" value="MELO3C026586.2"/>
</dbReference>
<organism evidence="2">
    <name type="scientific">Cucumis melo</name>
    <name type="common">Muskmelon</name>
    <dbReference type="NCBI Taxonomy" id="3656"/>
    <lineage>
        <taxon>Eukaryota</taxon>
        <taxon>Viridiplantae</taxon>
        <taxon>Streptophyta</taxon>
        <taxon>Embryophyta</taxon>
        <taxon>Tracheophyta</taxon>
        <taxon>Spermatophyta</taxon>
        <taxon>Magnoliopsida</taxon>
        <taxon>eudicotyledons</taxon>
        <taxon>Gunneridae</taxon>
        <taxon>Pentapetalae</taxon>
        <taxon>rosids</taxon>
        <taxon>fabids</taxon>
        <taxon>Cucurbitales</taxon>
        <taxon>Cucurbitaceae</taxon>
        <taxon>Benincaseae</taxon>
        <taxon>Cucumis</taxon>
    </lineage>
</organism>
<evidence type="ECO:0008006" key="3">
    <source>
        <dbReference type="Google" id="ProtNLM"/>
    </source>
</evidence>
<protein>
    <recommendedName>
        <fullName evidence="3">Altered inheritance of mitochondria protein 32</fullName>
    </recommendedName>
</protein>
<keyword evidence="1" id="KW-0732">Signal</keyword>
<dbReference type="PANTHER" id="PTHR31902:SF10">
    <property type="entry name" value="SUCRASE_FERREDOXIN-LIKE FAMILY PROTEIN"/>
    <property type="match status" value="1"/>
</dbReference>
<sequence length="264" mass="29276">MTRSMASVGRRCIGATLLKRLLLTSAMCSCVIEVLRSGRPALKTRTLICCRSFYLLPSKLIKMRSLLGLLSLSAVPSLLYISPPRFGLIDETDDMRSRGGNGVFGWRCIDFSGNGQIQMSNDPVSPSPHQIYRGLKDKDVEMFVEDVLLNGELRESGAYDVLAGSYIFVCAHGSRDKRCGVCGPVLVSKLKEEIELRGLKDQTYVHPCSHIGGHKYGYVTPDDVPELLEKHIGKGEIIERLWSNKHETGLRGNPTTGRKTTMFL</sequence>
<dbReference type="Gene3D" id="3.40.30.10">
    <property type="entry name" value="Glutaredoxin"/>
    <property type="match status" value="1"/>
</dbReference>
<reference evidence="2" key="1">
    <citation type="submission" date="2023-03" db="UniProtKB">
        <authorList>
            <consortium name="EnsemblPlants"/>
        </authorList>
    </citation>
    <scope>IDENTIFICATION</scope>
</reference>
<dbReference type="EnsemblPlants" id="MELO3C026586.2.1">
    <property type="protein sequence ID" value="MELO3C026586.2.1"/>
    <property type="gene ID" value="MELO3C026586.2"/>
</dbReference>
<dbReference type="InterPro" id="IPR036249">
    <property type="entry name" value="Thioredoxin-like_sf"/>
</dbReference>
<dbReference type="AlphaFoldDB" id="A0A9I9E0Q5"/>
<proteinExistence type="predicted"/>
<dbReference type="CDD" id="cd03062">
    <property type="entry name" value="TRX_Fd_Sucrase"/>
    <property type="match status" value="1"/>
</dbReference>
<dbReference type="InterPro" id="IPR009737">
    <property type="entry name" value="Aim32/Apd1-like"/>
</dbReference>
<dbReference type="Pfam" id="PF06999">
    <property type="entry name" value="Suc_Fer-like"/>
    <property type="match status" value="1"/>
</dbReference>
<evidence type="ECO:0000256" key="1">
    <source>
        <dbReference type="SAM" id="SignalP"/>
    </source>
</evidence>
<accession>A0A9I9E0Q5</accession>
<evidence type="ECO:0000313" key="2">
    <source>
        <dbReference type="EnsemblPlants" id="MELO3C026586.2.1"/>
    </source>
</evidence>
<name>A0A9I9E0Q5_CUCME</name>
<dbReference type="SUPFAM" id="SSF52833">
    <property type="entry name" value="Thioredoxin-like"/>
    <property type="match status" value="1"/>
</dbReference>